<keyword evidence="3" id="KW-1185">Reference proteome</keyword>
<protein>
    <submittedName>
        <fullName evidence="2">Uncharacterized protein</fullName>
    </submittedName>
</protein>
<dbReference type="AlphaFoldDB" id="A0ABD3BSK3"/>
<dbReference type="PANTHER" id="PTHR33401:SF13">
    <property type="entry name" value="EXPRESSED PROTEIN"/>
    <property type="match status" value="1"/>
</dbReference>
<organism evidence="2 3">
    <name type="scientific">Castilleja foliolosa</name>
    <dbReference type="NCBI Taxonomy" id="1961234"/>
    <lineage>
        <taxon>Eukaryota</taxon>
        <taxon>Viridiplantae</taxon>
        <taxon>Streptophyta</taxon>
        <taxon>Embryophyta</taxon>
        <taxon>Tracheophyta</taxon>
        <taxon>Spermatophyta</taxon>
        <taxon>Magnoliopsida</taxon>
        <taxon>eudicotyledons</taxon>
        <taxon>Gunneridae</taxon>
        <taxon>Pentapetalae</taxon>
        <taxon>asterids</taxon>
        <taxon>lamiids</taxon>
        <taxon>Lamiales</taxon>
        <taxon>Orobanchaceae</taxon>
        <taxon>Pedicularideae</taxon>
        <taxon>Castillejinae</taxon>
        <taxon>Castilleja</taxon>
    </lineage>
</organism>
<gene>
    <name evidence="2" type="ORF">CASFOL_034976</name>
</gene>
<evidence type="ECO:0000313" key="2">
    <source>
        <dbReference type="EMBL" id="KAL3620064.1"/>
    </source>
</evidence>
<dbReference type="Proteomes" id="UP001632038">
    <property type="component" value="Unassembled WGS sequence"/>
</dbReference>
<feature type="region of interest" description="Disordered" evidence="1">
    <location>
        <begin position="1"/>
        <end position="80"/>
    </location>
</feature>
<proteinExistence type="predicted"/>
<evidence type="ECO:0000256" key="1">
    <source>
        <dbReference type="SAM" id="MobiDB-lite"/>
    </source>
</evidence>
<name>A0ABD3BSK3_9LAMI</name>
<dbReference type="PANTHER" id="PTHR33401">
    <property type="entry name" value="LIGHT-HARVESTING COMPLEX-LIKE PROTEIN OHP2, CHLOROPLASTIC"/>
    <property type="match status" value="1"/>
</dbReference>
<feature type="compositionally biased region" description="Polar residues" evidence="1">
    <location>
        <begin position="57"/>
        <end position="80"/>
    </location>
</feature>
<comment type="caution">
    <text evidence="2">The sequence shown here is derived from an EMBL/GenBank/DDBJ whole genome shotgun (WGS) entry which is preliminary data.</text>
</comment>
<dbReference type="EMBL" id="JAVIJP010000066">
    <property type="protein sequence ID" value="KAL3620064.1"/>
    <property type="molecule type" value="Genomic_DNA"/>
</dbReference>
<sequence length="130" mass="14129">MCSCYVASRNSDSKEEEINRGNQALDNRKQSVNEDGGLHIMDSESCRITGKIKRNKSMASDGQPSSSAPLKSNLKRSASTVEITPNLNQGMRKVSWSDAHGKDIAHVQEFEPSEEKEIGGVGTSCICAIQ</sequence>
<reference evidence="3" key="1">
    <citation type="journal article" date="2024" name="IScience">
        <title>Strigolactones Initiate the Formation of Haustorium-like Structures in Castilleja.</title>
        <authorList>
            <person name="Buerger M."/>
            <person name="Peterson D."/>
            <person name="Chory J."/>
        </authorList>
    </citation>
    <scope>NUCLEOTIDE SEQUENCE [LARGE SCALE GENOMIC DNA]</scope>
</reference>
<accession>A0ABD3BSK3</accession>
<evidence type="ECO:0000313" key="3">
    <source>
        <dbReference type="Proteomes" id="UP001632038"/>
    </source>
</evidence>